<proteinExistence type="predicted"/>
<feature type="region of interest" description="Disordered" evidence="1">
    <location>
        <begin position="16"/>
        <end position="39"/>
    </location>
</feature>
<name>A0A974BQ03_XENLA</name>
<dbReference type="EMBL" id="KV467940">
    <property type="protein sequence ID" value="OCT55974.1"/>
    <property type="molecule type" value="Genomic_DNA"/>
</dbReference>
<organism evidence="2">
    <name type="scientific">Xenopus laevis</name>
    <name type="common">African clawed frog</name>
    <dbReference type="NCBI Taxonomy" id="8355"/>
    <lineage>
        <taxon>Eukaryota</taxon>
        <taxon>Metazoa</taxon>
        <taxon>Chordata</taxon>
        <taxon>Craniata</taxon>
        <taxon>Vertebrata</taxon>
        <taxon>Euteleostomi</taxon>
        <taxon>Amphibia</taxon>
        <taxon>Batrachia</taxon>
        <taxon>Anura</taxon>
        <taxon>Pipoidea</taxon>
        <taxon>Pipidae</taxon>
        <taxon>Xenopodinae</taxon>
        <taxon>Xenopus</taxon>
        <taxon>Xenopus</taxon>
    </lineage>
</organism>
<evidence type="ECO:0000256" key="1">
    <source>
        <dbReference type="SAM" id="MobiDB-lite"/>
    </source>
</evidence>
<evidence type="ECO:0000313" key="2">
    <source>
        <dbReference type="EMBL" id="OCT55974.1"/>
    </source>
</evidence>
<protein>
    <submittedName>
        <fullName evidence="2">Uncharacterized protein</fullName>
    </submittedName>
</protein>
<reference evidence="2" key="1">
    <citation type="submission" date="2016-05" db="EMBL/GenBank/DDBJ databases">
        <title>WGS assembly of Xenopus laevis.</title>
        <authorList>
            <person name="Session A."/>
            <person name="Uno Y."/>
            <person name="Kwon T."/>
            <person name="Chapman J."/>
            <person name="Toyoda A."/>
            <person name="Takahashi S."/>
            <person name="Fukui A."/>
            <person name="Hikosaka A."/>
            <person name="Putnam N."/>
            <person name="Stites J."/>
            <person name="Van Heeringen S."/>
            <person name="Quigley I."/>
            <person name="Heinz S."/>
            <person name="Hellsten U."/>
            <person name="Lyons J."/>
            <person name="Suzuki A."/>
            <person name="Kondo M."/>
            <person name="Ogino H."/>
            <person name="Ochi H."/>
            <person name="Bogdanovic O."/>
            <person name="Lister R."/>
            <person name="Georgiou G."/>
            <person name="Paranjpe S."/>
            <person name="Van Kruijsbergen I."/>
            <person name="Mozaffari S."/>
            <person name="Shu S."/>
            <person name="Schmutz J."/>
            <person name="Jenkins J."/>
            <person name="Grimwood J."/>
            <person name="Carlson J."/>
            <person name="Mitros T."/>
            <person name="Simakov O."/>
            <person name="Heald R."/>
            <person name="Miller K."/>
            <person name="Haudenschild C."/>
            <person name="Kuroki Y."/>
            <person name="Tanaka T."/>
            <person name="Michiue T."/>
            <person name="Watanabe M."/>
            <person name="Kinoshita T."/>
            <person name="Ohta Y."/>
            <person name="Mawaribuchi S."/>
            <person name="Suzuki Y."/>
            <person name="Haramoto Y."/>
            <person name="Yamamoto T."/>
            <person name="Takagi C."/>
            <person name="Kitzman J."/>
            <person name="Shendure J."/>
            <person name="Nakayama T."/>
            <person name="Izutsu Y."/>
            <person name="Robert J."/>
            <person name="Dichmann D."/>
            <person name="Flajnik M."/>
            <person name="Houston D."/>
            <person name="Marcotte E."/>
            <person name="Wallingford J."/>
            <person name="Ito Y."/>
            <person name="Asashima M."/>
            <person name="Ueno N."/>
            <person name="Matsuda Y."/>
            <person name="Jan Veenstra G."/>
            <person name="Fujiyama A."/>
            <person name="Harland R."/>
            <person name="Taira M."/>
            <person name="Rokhsar D.S."/>
        </authorList>
    </citation>
    <scope>NUCLEOTIDE SEQUENCE</scope>
    <source>
        <strain evidence="2">J</strain>
        <tissue evidence="2">Blood</tissue>
    </source>
</reference>
<accession>A0A974BQ03</accession>
<dbReference type="AlphaFoldDB" id="A0A974BQ03"/>
<sequence length="66" mass="7219">MRAKFWMPASERDRALISSDSEELANGGGKGSDGLQATHTESVEAELNLALHFVQARKTICVCERV</sequence>
<gene>
    <name evidence="2" type="ORF">XELAEV_18004335mg</name>
</gene>
<dbReference type="Proteomes" id="UP000694892">
    <property type="component" value="Unassembled WGS sequence"/>
</dbReference>